<sequence length="87" mass="9578">MNRKSPERTGNDRLGTGTTGMHREQPGQHRQSAGLLMYRSYTGTLSAFTRLAVALPGSVWAPLELRCRPDFSRCSPGCSQCHAGRSR</sequence>
<gene>
    <name evidence="2" type="ORF">DPMN_015785</name>
</gene>
<feature type="region of interest" description="Disordered" evidence="1">
    <location>
        <begin position="1"/>
        <end position="30"/>
    </location>
</feature>
<proteinExistence type="predicted"/>
<comment type="caution">
    <text evidence="2">The sequence shown here is derived from an EMBL/GenBank/DDBJ whole genome shotgun (WGS) entry which is preliminary data.</text>
</comment>
<protein>
    <submittedName>
        <fullName evidence="2">Uncharacterized protein</fullName>
    </submittedName>
</protein>
<evidence type="ECO:0000313" key="2">
    <source>
        <dbReference type="EMBL" id="KAH3891680.1"/>
    </source>
</evidence>
<dbReference type="Proteomes" id="UP000828390">
    <property type="component" value="Unassembled WGS sequence"/>
</dbReference>
<evidence type="ECO:0000256" key="1">
    <source>
        <dbReference type="SAM" id="MobiDB-lite"/>
    </source>
</evidence>
<evidence type="ECO:0000313" key="3">
    <source>
        <dbReference type="Proteomes" id="UP000828390"/>
    </source>
</evidence>
<accession>A0A9D4N9U4</accession>
<name>A0A9D4N9U4_DREPO</name>
<feature type="compositionally biased region" description="Basic and acidic residues" evidence="1">
    <location>
        <begin position="1"/>
        <end position="11"/>
    </location>
</feature>
<dbReference type="EMBL" id="JAIWYP010000001">
    <property type="protein sequence ID" value="KAH3891680.1"/>
    <property type="molecule type" value="Genomic_DNA"/>
</dbReference>
<keyword evidence="3" id="KW-1185">Reference proteome</keyword>
<organism evidence="2 3">
    <name type="scientific">Dreissena polymorpha</name>
    <name type="common">Zebra mussel</name>
    <name type="synonym">Mytilus polymorpha</name>
    <dbReference type="NCBI Taxonomy" id="45954"/>
    <lineage>
        <taxon>Eukaryota</taxon>
        <taxon>Metazoa</taxon>
        <taxon>Spiralia</taxon>
        <taxon>Lophotrochozoa</taxon>
        <taxon>Mollusca</taxon>
        <taxon>Bivalvia</taxon>
        <taxon>Autobranchia</taxon>
        <taxon>Heteroconchia</taxon>
        <taxon>Euheterodonta</taxon>
        <taxon>Imparidentia</taxon>
        <taxon>Neoheterodontei</taxon>
        <taxon>Myida</taxon>
        <taxon>Dreissenoidea</taxon>
        <taxon>Dreissenidae</taxon>
        <taxon>Dreissena</taxon>
    </lineage>
</organism>
<dbReference type="AlphaFoldDB" id="A0A9D4N9U4"/>
<reference evidence="2" key="1">
    <citation type="journal article" date="2019" name="bioRxiv">
        <title>The Genome of the Zebra Mussel, Dreissena polymorpha: A Resource for Invasive Species Research.</title>
        <authorList>
            <person name="McCartney M.A."/>
            <person name="Auch B."/>
            <person name="Kono T."/>
            <person name="Mallez S."/>
            <person name="Zhang Y."/>
            <person name="Obille A."/>
            <person name="Becker A."/>
            <person name="Abrahante J.E."/>
            <person name="Garbe J."/>
            <person name="Badalamenti J.P."/>
            <person name="Herman A."/>
            <person name="Mangelson H."/>
            <person name="Liachko I."/>
            <person name="Sullivan S."/>
            <person name="Sone E.D."/>
            <person name="Koren S."/>
            <person name="Silverstein K.A.T."/>
            <person name="Beckman K.B."/>
            <person name="Gohl D.M."/>
        </authorList>
    </citation>
    <scope>NUCLEOTIDE SEQUENCE</scope>
    <source>
        <strain evidence="2">Duluth1</strain>
        <tissue evidence="2">Whole animal</tissue>
    </source>
</reference>
<reference evidence="2" key="2">
    <citation type="submission" date="2020-11" db="EMBL/GenBank/DDBJ databases">
        <authorList>
            <person name="McCartney M.A."/>
            <person name="Auch B."/>
            <person name="Kono T."/>
            <person name="Mallez S."/>
            <person name="Becker A."/>
            <person name="Gohl D.M."/>
            <person name="Silverstein K.A.T."/>
            <person name="Koren S."/>
            <person name="Bechman K.B."/>
            <person name="Herman A."/>
            <person name="Abrahante J.E."/>
            <person name="Garbe J."/>
        </authorList>
    </citation>
    <scope>NUCLEOTIDE SEQUENCE</scope>
    <source>
        <strain evidence="2">Duluth1</strain>
        <tissue evidence="2">Whole animal</tissue>
    </source>
</reference>